<proteinExistence type="predicted"/>
<keyword evidence="3" id="KW-1185">Reference proteome</keyword>
<organism evidence="2 3">
    <name type="scientific">Gordonia hydrophobica</name>
    <dbReference type="NCBI Taxonomy" id="40516"/>
    <lineage>
        <taxon>Bacteria</taxon>
        <taxon>Bacillati</taxon>
        <taxon>Actinomycetota</taxon>
        <taxon>Actinomycetes</taxon>
        <taxon>Mycobacteriales</taxon>
        <taxon>Gordoniaceae</taxon>
        <taxon>Gordonia</taxon>
    </lineage>
</organism>
<dbReference type="RefSeq" id="WP_157086001.1">
    <property type="nucleotide sequence ID" value="NZ_CP136137.1"/>
</dbReference>
<sequence length="163" mass="17191">MSRSTTPSGLVSLVRDGALLPATAGRALIRARYRDAVDESDPSRRRSVRVFGAALSSCLPAYLIVLGAGVLSVLRGLLYGVVDRGPYDNSWGGPSRAGAWAAHVGVAVGIVLCCVALFAGLGLLQRRWAVLVEGRRPALWAIVVTAVVAVVSVFVIVGWLRQI</sequence>
<accession>A0ABZ2U965</accession>
<gene>
    <name evidence="2" type="ORF">RVF87_09645</name>
</gene>
<feature type="transmembrane region" description="Helical" evidence="1">
    <location>
        <begin position="137"/>
        <end position="160"/>
    </location>
</feature>
<keyword evidence="1" id="KW-1133">Transmembrane helix</keyword>
<protein>
    <recommendedName>
        <fullName evidence="4">DUF202 domain-containing protein</fullName>
    </recommendedName>
</protein>
<dbReference type="EMBL" id="CP136137">
    <property type="protein sequence ID" value="WYY09294.1"/>
    <property type="molecule type" value="Genomic_DNA"/>
</dbReference>
<evidence type="ECO:0000313" key="2">
    <source>
        <dbReference type="EMBL" id="WYY09294.1"/>
    </source>
</evidence>
<keyword evidence="1" id="KW-0472">Membrane</keyword>
<reference evidence="2 3" key="1">
    <citation type="journal article" date="2023" name="Virus Evol.">
        <title>Computational host range prediction-The good, the bad, and the ugly.</title>
        <authorList>
            <person name="Howell A.A."/>
            <person name="Versoza C.J."/>
            <person name="Pfeifer S.P."/>
        </authorList>
    </citation>
    <scope>NUCLEOTIDE SEQUENCE [LARGE SCALE GENOMIC DNA]</scope>
    <source>
        <strain evidence="2 3">1610/1b</strain>
    </source>
</reference>
<evidence type="ECO:0000256" key="1">
    <source>
        <dbReference type="SAM" id="Phobius"/>
    </source>
</evidence>
<feature type="transmembrane region" description="Helical" evidence="1">
    <location>
        <begin position="50"/>
        <end position="78"/>
    </location>
</feature>
<keyword evidence="1" id="KW-0812">Transmembrane</keyword>
<feature type="transmembrane region" description="Helical" evidence="1">
    <location>
        <begin position="98"/>
        <end position="125"/>
    </location>
</feature>
<name>A0ABZ2U965_9ACTN</name>
<dbReference type="Proteomes" id="UP001479933">
    <property type="component" value="Chromosome"/>
</dbReference>
<evidence type="ECO:0000313" key="3">
    <source>
        <dbReference type="Proteomes" id="UP001479933"/>
    </source>
</evidence>
<evidence type="ECO:0008006" key="4">
    <source>
        <dbReference type="Google" id="ProtNLM"/>
    </source>
</evidence>